<dbReference type="PROSITE" id="PS51841">
    <property type="entry name" value="LTD"/>
    <property type="match status" value="1"/>
</dbReference>
<keyword evidence="1" id="KW-0175">Coiled coil</keyword>
<evidence type="ECO:0000313" key="4">
    <source>
        <dbReference type="Proteomes" id="UP000050795"/>
    </source>
</evidence>
<protein>
    <recommendedName>
        <fullName evidence="3">LTD domain-containing protein</fullName>
    </recommendedName>
</protein>
<dbReference type="InterPro" id="IPR042840">
    <property type="entry name" value="LMNTD1"/>
</dbReference>
<evidence type="ECO:0000313" key="5">
    <source>
        <dbReference type="WBParaSite" id="TREG1_79250.1"/>
    </source>
</evidence>
<dbReference type="AlphaFoldDB" id="A0AA85KC61"/>
<dbReference type="InterPro" id="IPR001322">
    <property type="entry name" value="Lamin_tail_dom"/>
</dbReference>
<evidence type="ECO:0000256" key="2">
    <source>
        <dbReference type="SAM" id="MobiDB-lite"/>
    </source>
</evidence>
<keyword evidence="4" id="KW-1185">Reference proteome</keyword>
<feature type="compositionally biased region" description="Low complexity" evidence="2">
    <location>
        <begin position="555"/>
        <end position="572"/>
    </location>
</feature>
<evidence type="ECO:0000256" key="1">
    <source>
        <dbReference type="SAM" id="Coils"/>
    </source>
</evidence>
<dbReference type="InterPro" id="IPR036415">
    <property type="entry name" value="Lamin_tail_dom_sf"/>
</dbReference>
<dbReference type="GO" id="GO:0005635">
    <property type="term" value="C:nuclear envelope"/>
    <property type="evidence" value="ECO:0007669"/>
    <property type="project" value="TreeGrafter"/>
</dbReference>
<organism evidence="4 5">
    <name type="scientific">Trichobilharzia regenti</name>
    <name type="common">Nasal bird schistosome</name>
    <dbReference type="NCBI Taxonomy" id="157069"/>
    <lineage>
        <taxon>Eukaryota</taxon>
        <taxon>Metazoa</taxon>
        <taxon>Spiralia</taxon>
        <taxon>Lophotrochozoa</taxon>
        <taxon>Platyhelminthes</taxon>
        <taxon>Trematoda</taxon>
        <taxon>Digenea</taxon>
        <taxon>Strigeidida</taxon>
        <taxon>Schistosomatoidea</taxon>
        <taxon>Schistosomatidae</taxon>
        <taxon>Trichobilharzia</taxon>
    </lineage>
</organism>
<reference evidence="4" key="1">
    <citation type="submission" date="2022-06" db="EMBL/GenBank/DDBJ databases">
        <authorList>
            <person name="Berger JAMES D."/>
            <person name="Berger JAMES D."/>
        </authorList>
    </citation>
    <scope>NUCLEOTIDE SEQUENCE [LARGE SCALE GENOMIC DNA]</scope>
</reference>
<name>A0AA85KC61_TRIRE</name>
<feature type="domain" description="LTD" evidence="3">
    <location>
        <begin position="396"/>
        <end position="521"/>
    </location>
</feature>
<dbReference type="WBParaSite" id="TREG1_79250.1">
    <property type="protein sequence ID" value="TREG1_79250.1"/>
    <property type="gene ID" value="TREG1_79250"/>
</dbReference>
<dbReference type="SUPFAM" id="SSF74853">
    <property type="entry name" value="Lamin A/C globular tail domain"/>
    <property type="match status" value="1"/>
</dbReference>
<feature type="coiled-coil region" evidence="1">
    <location>
        <begin position="1"/>
        <end position="102"/>
    </location>
</feature>
<dbReference type="PANTHER" id="PTHR47012:SF2">
    <property type="entry name" value="LTD DOMAIN-CONTAINING PROTEIN"/>
    <property type="match status" value="1"/>
</dbReference>
<feature type="region of interest" description="Disordered" evidence="2">
    <location>
        <begin position="554"/>
        <end position="638"/>
    </location>
</feature>
<reference evidence="5" key="2">
    <citation type="submission" date="2023-11" db="UniProtKB">
        <authorList>
            <consortium name="WormBaseParasite"/>
        </authorList>
    </citation>
    <scope>IDENTIFICATION</scope>
</reference>
<dbReference type="Gene3D" id="2.60.40.1260">
    <property type="entry name" value="Lamin Tail domain"/>
    <property type="match status" value="1"/>
</dbReference>
<dbReference type="GO" id="GO:0005737">
    <property type="term" value="C:cytoplasm"/>
    <property type="evidence" value="ECO:0007669"/>
    <property type="project" value="TreeGrafter"/>
</dbReference>
<feature type="compositionally biased region" description="Low complexity" evidence="2">
    <location>
        <begin position="610"/>
        <end position="633"/>
    </location>
</feature>
<evidence type="ECO:0000259" key="3">
    <source>
        <dbReference type="PROSITE" id="PS51841"/>
    </source>
</evidence>
<feature type="coiled-coil region" evidence="1">
    <location>
        <begin position="183"/>
        <end position="217"/>
    </location>
</feature>
<feature type="compositionally biased region" description="Polar residues" evidence="2">
    <location>
        <begin position="580"/>
        <end position="609"/>
    </location>
</feature>
<accession>A0AA85KC61</accession>
<proteinExistence type="predicted"/>
<dbReference type="Proteomes" id="UP000050795">
    <property type="component" value="Unassembled WGS sequence"/>
</dbReference>
<dbReference type="PANTHER" id="PTHR47012">
    <property type="entry name" value="LAMIN TAIL DOMAIN-CONTAINING PROTEIN 1"/>
    <property type="match status" value="1"/>
</dbReference>
<sequence length="674" mass="77119">MNALNKSINSLEEDLKLLRTSYECQINHLTTTLSILMDEKRDLEDELLARKENDNHFMDRISIESSKNAKLLLDISALKSEVNEKAKENEALKMRLQELQMSSGDDELTRLKLTEEIDLLKQKLSLSEDLHTSTANQLQSALLKLNSQEKFAKEITTLQSQLLLERKENKLLKTKSLENDHKMLNFQQQIADLNSKVQSTEHQSELLRNSLDSLSRENGRLRSIYEKKIQDLEAIITSSASEVEYAHSNENNVLKEITRFKSILELEEERLNLFMPDKEVMTNDERDIKSERPKCLETDTSDSYEFCDGEITSRLDFALSPKVTLSSLIVKSNNEIHENSNITNIELQDENLNNNNNNNNTNNETRIDDENAVDKFFMLSELTDKRMSKSLNYQRSTSPLSKSPSNAIGCLQICEIDPNGRYLLLWNSSTSKELDIGLYKVWQKHGQEKINEFTFPSDTRMSPRTVFTLWSNSAPITSSMQNTRSEFRCPNVCKWMNSSNYITIVSNSYDEILAWLVPYTRCLTSRNDRDNSVKNRLSLGLNYTSNGKRDALMLSRQKSTSSSASSPNHSTSADTEDQTKLTGNSSQTTFYELTKRYSNGSINNTPVTPNNSNNNNNNSSNHFMTSRSSSKSKNLISIDPPKLFQSSTFLSDNNKIKNGYSHFPHFNFLRQSSR</sequence>